<name>A0ABP7PPC7_9SPHI</name>
<dbReference type="Proteomes" id="UP001500742">
    <property type="component" value="Unassembled WGS sequence"/>
</dbReference>
<proteinExistence type="predicted"/>
<accession>A0ABP7PPC7</accession>
<comment type="caution">
    <text evidence="1">The sequence shown here is derived from an EMBL/GenBank/DDBJ whole genome shotgun (WGS) entry which is preliminary data.</text>
</comment>
<dbReference type="InterPro" id="IPR021445">
    <property type="entry name" value="DUF3095"/>
</dbReference>
<evidence type="ECO:0000313" key="2">
    <source>
        <dbReference type="Proteomes" id="UP001500742"/>
    </source>
</evidence>
<evidence type="ECO:0000313" key="1">
    <source>
        <dbReference type="EMBL" id="GAA3967899.1"/>
    </source>
</evidence>
<dbReference type="EMBL" id="BAAAZC010000009">
    <property type="protein sequence ID" value="GAA3967899.1"/>
    <property type="molecule type" value="Genomic_DNA"/>
</dbReference>
<gene>
    <name evidence="1" type="ORF">GCM10022210_15890</name>
</gene>
<protein>
    <submittedName>
        <fullName evidence="1">DUF3095 domain-containing protein</fullName>
    </submittedName>
</protein>
<dbReference type="Pfam" id="PF11294">
    <property type="entry name" value="DUF3095"/>
    <property type="match status" value="1"/>
</dbReference>
<sequence length="382" mass="42940">MSANNDQFYAGLPVNEIPLGDLFINDKLFYNVPENWHVIITDIKGSTTAVMDGKHENVNLVATGSIVSALNIAFKADIAVPFFFGGDGATFMVPPSILQNVMQALALHKDNTLRAFELELRTGTIPVKQIYDAGYKLRISKFCSSGNFAIPIVLGNGLSYAEREIKGNDSLTSYQSQTSELDLGGMQCRWDKIPPPEDYEEVLTLLVVALHEQEQPEVFRDVICHIDRIYGNTEERQPISVPKLKLKTTFNQLEKKMRTRISNSKIVEILKHWGTMLITYVYLRTKKGKKYLDKLVEMSDTLVIDGKINTVITGTPNQRKELQEVLSKMEDAGQIYYGFHVSSESVMSCYVRDLEDDHIHFVDGAEGGYTKAAGFIKQKLAR</sequence>
<reference evidence="2" key="1">
    <citation type="journal article" date="2019" name="Int. J. Syst. Evol. Microbiol.">
        <title>The Global Catalogue of Microorganisms (GCM) 10K type strain sequencing project: providing services to taxonomists for standard genome sequencing and annotation.</title>
        <authorList>
            <consortium name="The Broad Institute Genomics Platform"/>
            <consortium name="The Broad Institute Genome Sequencing Center for Infectious Disease"/>
            <person name="Wu L."/>
            <person name="Ma J."/>
        </authorList>
    </citation>
    <scope>NUCLEOTIDE SEQUENCE [LARGE SCALE GENOMIC DNA]</scope>
    <source>
        <strain evidence="2">JCM 16601</strain>
    </source>
</reference>
<keyword evidence="2" id="KW-1185">Reference proteome</keyword>
<dbReference type="RefSeq" id="WP_259089152.1">
    <property type="nucleotide sequence ID" value="NZ_BAAAZC010000009.1"/>
</dbReference>
<organism evidence="1 2">
    <name type="scientific">Mucilaginibacter dorajii</name>
    <dbReference type="NCBI Taxonomy" id="692994"/>
    <lineage>
        <taxon>Bacteria</taxon>
        <taxon>Pseudomonadati</taxon>
        <taxon>Bacteroidota</taxon>
        <taxon>Sphingobacteriia</taxon>
        <taxon>Sphingobacteriales</taxon>
        <taxon>Sphingobacteriaceae</taxon>
        <taxon>Mucilaginibacter</taxon>
    </lineage>
</organism>